<keyword evidence="1" id="KW-0812">Transmembrane</keyword>
<keyword evidence="1" id="KW-0472">Membrane</keyword>
<evidence type="ECO:0000313" key="3">
    <source>
        <dbReference type="Proteomes" id="UP000460626"/>
    </source>
</evidence>
<dbReference type="AlphaFoldDB" id="A0A844ZVU4"/>
<organism evidence="2 3">
    <name type="scientific">Aurantiacibacter arachoides</name>
    <dbReference type="NCBI Taxonomy" id="1850444"/>
    <lineage>
        <taxon>Bacteria</taxon>
        <taxon>Pseudomonadati</taxon>
        <taxon>Pseudomonadota</taxon>
        <taxon>Alphaproteobacteria</taxon>
        <taxon>Sphingomonadales</taxon>
        <taxon>Erythrobacteraceae</taxon>
        <taxon>Aurantiacibacter</taxon>
    </lineage>
</organism>
<dbReference type="OrthoDB" id="7429148at2"/>
<dbReference type="EMBL" id="WTYH01000001">
    <property type="protein sequence ID" value="MXO92421.1"/>
    <property type="molecule type" value="Genomic_DNA"/>
</dbReference>
<gene>
    <name evidence="2" type="ORF">GRI62_02225</name>
</gene>
<keyword evidence="3" id="KW-1185">Reference proteome</keyword>
<feature type="transmembrane region" description="Helical" evidence="1">
    <location>
        <begin position="76"/>
        <end position="93"/>
    </location>
</feature>
<sequence>MTDKSADSANPSARFDHVERLLNVYPAIDENQLAELKRWFAKEASAFEVASLASRHPSGYAQFRADHIDGFKPRDMAVIAAVVCVLAILAVVLF</sequence>
<keyword evidence="1" id="KW-1133">Transmembrane helix</keyword>
<comment type="caution">
    <text evidence="2">The sequence shown here is derived from an EMBL/GenBank/DDBJ whole genome shotgun (WGS) entry which is preliminary data.</text>
</comment>
<accession>A0A844ZVU4</accession>
<reference evidence="2 3" key="1">
    <citation type="submission" date="2019-12" db="EMBL/GenBank/DDBJ databases">
        <title>Genomic-based taxomic classification of the family Erythrobacteraceae.</title>
        <authorList>
            <person name="Xu L."/>
        </authorList>
    </citation>
    <scope>NUCLEOTIDE SEQUENCE [LARGE SCALE GENOMIC DNA]</scope>
    <source>
        <strain evidence="2 3">RC4-10-4</strain>
    </source>
</reference>
<dbReference type="Proteomes" id="UP000460626">
    <property type="component" value="Unassembled WGS sequence"/>
</dbReference>
<dbReference type="RefSeq" id="WP_131451801.1">
    <property type="nucleotide sequence ID" value="NZ_BMJK01000001.1"/>
</dbReference>
<name>A0A844ZVU4_9SPHN</name>
<evidence type="ECO:0000256" key="1">
    <source>
        <dbReference type="SAM" id="Phobius"/>
    </source>
</evidence>
<protein>
    <submittedName>
        <fullName evidence="2">Uncharacterized protein</fullName>
    </submittedName>
</protein>
<evidence type="ECO:0000313" key="2">
    <source>
        <dbReference type="EMBL" id="MXO92421.1"/>
    </source>
</evidence>
<proteinExistence type="predicted"/>